<dbReference type="AlphaFoldDB" id="A0A225UT91"/>
<dbReference type="InterPro" id="IPR008701">
    <property type="entry name" value="NPP1"/>
</dbReference>
<protein>
    <submittedName>
        <fullName evidence="1">Necrosis inducing protein NPP1</fullName>
    </submittedName>
</protein>
<proteinExistence type="predicted"/>
<dbReference type="Pfam" id="PF05630">
    <property type="entry name" value="NPP1"/>
    <property type="match status" value="1"/>
</dbReference>
<dbReference type="EMBL" id="NBNE01011938">
    <property type="protein sequence ID" value="OWY96217.1"/>
    <property type="molecule type" value="Genomic_DNA"/>
</dbReference>
<evidence type="ECO:0000313" key="1">
    <source>
        <dbReference type="EMBL" id="OWY96217.1"/>
    </source>
</evidence>
<dbReference type="STRING" id="4795.A0A225UT91"/>
<reference evidence="2" key="1">
    <citation type="submission" date="2017-03" db="EMBL/GenBank/DDBJ databases">
        <title>Phytopthora megakarya and P. palmivora, two closely related causual agents of cacao black pod achieved similar genome size and gene model numbers by different mechanisms.</title>
        <authorList>
            <person name="Ali S."/>
            <person name="Shao J."/>
            <person name="Larry D.J."/>
            <person name="Kronmiller B."/>
            <person name="Shen D."/>
            <person name="Strem M.D."/>
            <person name="Melnick R.L."/>
            <person name="Guiltinan M.J."/>
            <person name="Tyler B.M."/>
            <person name="Meinhardt L.W."/>
            <person name="Bailey B.A."/>
        </authorList>
    </citation>
    <scope>NUCLEOTIDE SEQUENCE [LARGE SCALE GENOMIC DNA]</scope>
    <source>
        <strain evidence="2">zdho120</strain>
    </source>
</reference>
<keyword evidence="2" id="KW-1185">Reference proteome</keyword>
<comment type="caution">
    <text evidence="1">The sequence shown here is derived from an EMBL/GenBank/DDBJ whole genome shotgun (WGS) entry which is preliminary data.</text>
</comment>
<organism evidence="1 2">
    <name type="scientific">Phytophthora megakarya</name>
    <dbReference type="NCBI Taxonomy" id="4795"/>
    <lineage>
        <taxon>Eukaryota</taxon>
        <taxon>Sar</taxon>
        <taxon>Stramenopiles</taxon>
        <taxon>Oomycota</taxon>
        <taxon>Peronosporomycetes</taxon>
        <taxon>Peronosporales</taxon>
        <taxon>Peronosporaceae</taxon>
        <taxon>Phytophthora</taxon>
    </lineage>
</organism>
<gene>
    <name evidence="1" type="ORF">PHMEG_00033570</name>
</gene>
<sequence>MAAVKYKPQLYIRDGCASFPAVNAAGDITGGLQRNSMVLWTDNLAVKTPQLLGASLSQQILKPPKVIFILIGEHNQEPYQRMTEFPRIF</sequence>
<name>A0A225UT91_9STRA</name>
<accession>A0A225UT91</accession>
<dbReference type="Proteomes" id="UP000198211">
    <property type="component" value="Unassembled WGS sequence"/>
</dbReference>
<evidence type="ECO:0000313" key="2">
    <source>
        <dbReference type="Proteomes" id="UP000198211"/>
    </source>
</evidence>